<name>A0ABZ2AK90_9TREE</name>
<dbReference type="Proteomes" id="UP001432216">
    <property type="component" value="Chromosome 1"/>
</dbReference>
<dbReference type="EMBL" id="CP143806">
    <property type="protein sequence ID" value="WVO18817.1"/>
    <property type="molecule type" value="Genomic_DNA"/>
</dbReference>
<gene>
    <name evidence="1" type="ORF">IAS62_000089</name>
</gene>
<proteinExistence type="predicted"/>
<evidence type="ECO:0000313" key="1">
    <source>
        <dbReference type="EMBL" id="WVO18817.1"/>
    </source>
</evidence>
<accession>A0ABZ2AK90</accession>
<sequence length="88" mass="10198">MEMYSRAYLKGILKPFSSEPILSPFTEKFRQFGIKRNAFALFPNDIMHELDLGVAKILVKYAIEMAQFCGHASKVDRRFAQVSKLWPQ</sequence>
<dbReference type="RefSeq" id="XP_064718057.1">
    <property type="nucleotide sequence ID" value="XM_064861985.1"/>
</dbReference>
<dbReference type="GeneID" id="89986865"/>
<organism evidence="1 2">
    <name type="scientific">Cryptococcus decagattii</name>
    <dbReference type="NCBI Taxonomy" id="1859122"/>
    <lineage>
        <taxon>Eukaryota</taxon>
        <taxon>Fungi</taxon>
        <taxon>Dikarya</taxon>
        <taxon>Basidiomycota</taxon>
        <taxon>Agaricomycotina</taxon>
        <taxon>Tremellomycetes</taxon>
        <taxon>Tremellales</taxon>
        <taxon>Cryptococcaceae</taxon>
        <taxon>Cryptococcus</taxon>
        <taxon>Cryptococcus gattii species complex</taxon>
    </lineage>
</organism>
<protein>
    <submittedName>
        <fullName evidence="1">Uncharacterized protein</fullName>
    </submittedName>
</protein>
<evidence type="ECO:0000313" key="2">
    <source>
        <dbReference type="Proteomes" id="UP001432216"/>
    </source>
</evidence>
<reference evidence="1 2" key="1">
    <citation type="submission" date="2024-01" db="EMBL/GenBank/DDBJ databases">
        <title>Comparative genomics of Cryptococcus and Kwoniella reveals pathogenesis evolution and contrasting modes of karyotype evolution via chromosome fusion or intercentromeric recombination.</title>
        <authorList>
            <person name="Coelho M.A."/>
            <person name="David-Palma M."/>
            <person name="Shea T."/>
            <person name="Bowers K."/>
            <person name="McGinley-Smith S."/>
            <person name="Mohammad A.W."/>
            <person name="Gnirke A."/>
            <person name="Yurkov A.M."/>
            <person name="Nowrousian M."/>
            <person name="Sun S."/>
            <person name="Cuomo C.A."/>
            <person name="Heitman J."/>
        </authorList>
    </citation>
    <scope>NUCLEOTIDE SEQUENCE [LARGE SCALE GENOMIC DNA]</scope>
    <source>
        <strain evidence="1 2">7685027</strain>
    </source>
</reference>
<keyword evidence="2" id="KW-1185">Reference proteome</keyword>